<gene>
    <name evidence="1" type="ORF">BJ138DRAFT_1099327</name>
</gene>
<reference evidence="1" key="1">
    <citation type="journal article" date="2021" name="New Phytol.">
        <title>Evolutionary innovations through gain and loss of genes in the ectomycorrhizal Boletales.</title>
        <authorList>
            <person name="Wu G."/>
            <person name="Miyauchi S."/>
            <person name="Morin E."/>
            <person name="Kuo A."/>
            <person name="Drula E."/>
            <person name="Varga T."/>
            <person name="Kohler A."/>
            <person name="Feng B."/>
            <person name="Cao Y."/>
            <person name="Lipzen A."/>
            <person name="Daum C."/>
            <person name="Hundley H."/>
            <person name="Pangilinan J."/>
            <person name="Johnson J."/>
            <person name="Barry K."/>
            <person name="LaButti K."/>
            <person name="Ng V."/>
            <person name="Ahrendt S."/>
            <person name="Min B."/>
            <person name="Choi I.G."/>
            <person name="Park H."/>
            <person name="Plett J.M."/>
            <person name="Magnuson J."/>
            <person name="Spatafora J.W."/>
            <person name="Nagy L.G."/>
            <person name="Henrissat B."/>
            <person name="Grigoriev I.V."/>
            <person name="Yang Z.L."/>
            <person name="Xu J."/>
            <person name="Martin F.M."/>
        </authorList>
    </citation>
    <scope>NUCLEOTIDE SEQUENCE</scope>
    <source>
        <strain evidence="1">ATCC 28755</strain>
    </source>
</reference>
<evidence type="ECO:0000313" key="2">
    <source>
        <dbReference type="Proteomes" id="UP000790377"/>
    </source>
</evidence>
<comment type="caution">
    <text evidence="1">The sequence shown here is derived from an EMBL/GenBank/DDBJ whole genome shotgun (WGS) entry which is preliminary data.</text>
</comment>
<proteinExistence type="predicted"/>
<dbReference type="EMBL" id="MU267627">
    <property type="protein sequence ID" value="KAH7913642.1"/>
    <property type="molecule type" value="Genomic_DNA"/>
</dbReference>
<protein>
    <submittedName>
        <fullName evidence="1">Uncharacterized protein</fullName>
    </submittedName>
</protein>
<organism evidence="1 2">
    <name type="scientific">Hygrophoropsis aurantiaca</name>
    <dbReference type="NCBI Taxonomy" id="72124"/>
    <lineage>
        <taxon>Eukaryota</taxon>
        <taxon>Fungi</taxon>
        <taxon>Dikarya</taxon>
        <taxon>Basidiomycota</taxon>
        <taxon>Agaricomycotina</taxon>
        <taxon>Agaricomycetes</taxon>
        <taxon>Agaricomycetidae</taxon>
        <taxon>Boletales</taxon>
        <taxon>Coniophorineae</taxon>
        <taxon>Hygrophoropsidaceae</taxon>
        <taxon>Hygrophoropsis</taxon>
    </lineage>
</organism>
<dbReference type="Proteomes" id="UP000790377">
    <property type="component" value="Unassembled WGS sequence"/>
</dbReference>
<accession>A0ACB8AK68</accession>
<sequence length="487" mass="54193">MYFSLDKLNDDILIIIFSIFSIPDILAFRQVCKRFALISEQRIVWHNAYTTQILQQNIPFTSQPLPSLSDKQLEKLVRRAESLGRRWRSSLSEPRCAISSHIGKGAPVEEVRFIPGHDGQWVVTVSKGIWSKLTLWNCFDLAPVAMWAPDKALFDGIAVNTEFQSSALLAISILQNGSHRVEILTIRDAEHIGNLRFESIFSLDTMHKPVALRGDLLALADIQTETILWNWRTQAYATLRSEGIESWRDKCIQVVFSSNSIVVVRSRSVHLFPDPVLAAHPNDNIYFSLASHTFGWVDGVSASLGTTFLERTSSEASVIQPLSILVRLKGDDPWSTRYKIQLWSICPNPTYSRSAETADFNPSSICPYTFPPTLMHEILSPHFGPLQCGNMVLGPYGTAVWIQPADWAVAGLISDAVHLQRMPVPTSHESLVAALFPGALGLDASNGIIKMSWSKEDNDSWTCLDYDEGLGRIALGSQSGSISVLEI</sequence>
<name>A0ACB8AK68_9AGAM</name>
<keyword evidence="2" id="KW-1185">Reference proteome</keyword>
<evidence type="ECO:0000313" key="1">
    <source>
        <dbReference type="EMBL" id="KAH7913642.1"/>
    </source>
</evidence>